<proteinExistence type="inferred from homology"/>
<evidence type="ECO:0000313" key="15">
    <source>
        <dbReference type="Proteomes" id="UP000676336"/>
    </source>
</evidence>
<dbReference type="GO" id="GO:0016301">
    <property type="term" value="F:kinase activity"/>
    <property type="evidence" value="ECO:0007669"/>
    <property type="project" value="UniProtKB-KW"/>
</dbReference>
<reference evidence="14" key="1">
    <citation type="submission" date="2021-02" db="EMBL/GenBank/DDBJ databases">
        <authorList>
            <person name="Nowell W R."/>
        </authorList>
    </citation>
    <scope>NUCLEOTIDE SEQUENCE</scope>
</reference>
<sequence length="154" mass="17569">MHLRGKLKDECKQNDPRSRVYYQHQAFAETAVNALEQRTLLDVDSEPWNTRHTSIICTLGPASQSVDMLLKMIDAGMNIARLNFSHGSHEYHKQSIDNVRAAEKLTELKGRMRTISIALDTKGPEIRTGLWAEVREFFTEGKFARERILIVSGN</sequence>
<dbReference type="InterPro" id="IPR001697">
    <property type="entry name" value="Pyr_Knase"/>
</dbReference>
<keyword evidence="6" id="KW-0479">Metal-binding</keyword>
<dbReference type="AlphaFoldDB" id="A0A8S3J5I6"/>
<name>A0A8S3J5I6_9BILA</name>
<protein>
    <recommendedName>
        <fullName evidence="4">pyruvate kinase</fullName>
        <ecNumber evidence="4">2.7.1.40</ecNumber>
    </recommendedName>
</protein>
<dbReference type="InterPro" id="IPR015806">
    <property type="entry name" value="Pyrv_Knase_insert_dom_sf"/>
</dbReference>
<dbReference type="Gene3D" id="3.20.20.60">
    <property type="entry name" value="Phosphoenolpyruvate-binding domains"/>
    <property type="match status" value="1"/>
</dbReference>
<dbReference type="InterPro" id="IPR040442">
    <property type="entry name" value="Pyrv_kinase-like_dom_sf"/>
</dbReference>
<dbReference type="EC" id="2.7.1.40" evidence="4"/>
<evidence type="ECO:0000256" key="12">
    <source>
        <dbReference type="ARBA" id="ARBA00023317"/>
    </source>
</evidence>
<evidence type="ECO:0000256" key="9">
    <source>
        <dbReference type="ARBA" id="ARBA00022840"/>
    </source>
</evidence>
<keyword evidence="7" id="KW-0547">Nucleotide-binding</keyword>
<feature type="domain" description="Pyruvate kinase barrel" evidence="13">
    <location>
        <begin position="51"/>
        <end position="133"/>
    </location>
</feature>
<dbReference type="PANTHER" id="PTHR11817">
    <property type="entry name" value="PYRUVATE KINASE"/>
    <property type="match status" value="1"/>
</dbReference>
<evidence type="ECO:0000259" key="13">
    <source>
        <dbReference type="Pfam" id="PF00224"/>
    </source>
</evidence>
<evidence type="ECO:0000256" key="7">
    <source>
        <dbReference type="ARBA" id="ARBA00022741"/>
    </source>
</evidence>
<keyword evidence="11" id="KW-0324">Glycolysis</keyword>
<evidence type="ECO:0000256" key="1">
    <source>
        <dbReference type="ARBA" id="ARBA00001958"/>
    </source>
</evidence>
<dbReference type="EMBL" id="CAJOBI010339603">
    <property type="protein sequence ID" value="CAF5211022.1"/>
    <property type="molecule type" value="Genomic_DNA"/>
</dbReference>
<dbReference type="GO" id="GO:0004743">
    <property type="term" value="F:pyruvate kinase activity"/>
    <property type="evidence" value="ECO:0007669"/>
    <property type="project" value="UniProtKB-EC"/>
</dbReference>
<evidence type="ECO:0000256" key="10">
    <source>
        <dbReference type="ARBA" id="ARBA00022842"/>
    </source>
</evidence>
<evidence type="ECO:0000256" key="6">
    <source>
        <dbReference type="ARBA" id="ARBA00022723"/>
    </source>
</evidence>
<evidence type="ECO:0000256" key="2">
    <source>
        <dbReference type="ARBA" id="ARBA00004997"/>
    </source>
</evidence>
<dbReference type="Pfam" id="PF00224">
    <property type="entry name" value="PK"/>
    <property type="match status" value="1"/>
</dbReference>
<dbReference type="SUPFAM" id="SSF51621">
    <property type="entry name" value="Phosphoenolpyruvate/pyruvate domain"/>
    <property type="match status" value="1"/>
</dbReference>
<evidence type="ECO:0000313" key="14">
    <source>
        <dbReference type="EMBL" id="CAF5211022.1"/>
    </source>
</evidence>
<evidence type="ECO:0000256" key="8">
    <source>
        <dbReference type="ARBA" id="ARBA00022777"/>
    </source>
</evidence>
<keyword evidence="12" id="KW-0670">Pyruvate</keyword>
<evidence type="ECO:0000256" key="4">
    <source>
        <dbReference type="ARBA" id="ARBA00012142"/>
    </source>
</evidence>
<organism evidence="14 15">
    <name type="scientific">Rotaria magnacalcarata</name>
    <dbReference type="NCBI Taxonomy" id="392030"/>
    <lineage>
        <taxon>Eukaryota</taxon>
        <taxon>Metazoa</taxon>
        <taxon>Spiralia</taxon>
        <taxon>Gnathifera</taxon>
        <taxon>Rotifera</taxon>
        <taxon>Eurotatoria</taxon>
        <taxon>Bdelloidea</taxon>
        <taxon>Philodinida</taxon>
        <taxon>Philodinidae</taxon>
        <taxon>Rotaria</taxon>
    </lineage>
</organism>
<comment type="caution">
    <text evidence="14">The sequence shown here is derived from an EMBL/GenBank/DDBJ whole genome shotgun (WGS) entry which is preliminary data.</text>
</comment>
<dbReference type="Gene3D" id="2.40.33.10">
    <property type="entry name" value="PK beta-barrel domain-like"/>
    <property type="match status" value="1"/>
</dbReference>
<evidence type="ECO:0000256" key="3">
    <source>
        <dbReference type="ARBA" id="ARBA00008663"/>
    </source>
</evidence>
<dbReference type="InterPro" id="IPR015793">
    <property type="entry name" value="Pyrv_Knase_brl"/>
</dbReference>
<dbReference type="GO" id="GO:0000287">
    <property type="term" value="F:magnesium ion binding"/>
    <property type="evidence" value="ECO:0007669"/>
    <property type="project" value="InterPro"/>
</dbReference>
<accession>A0A8S3J5I6</accession>
<comment type="similarity">
    <text evidence="3">Belongs to the pyruvate kinase family.</text>
</comment>
<dbReference type="Proteomes" id="UP000676336">
    <property type="component" value="Unassembled WGS sequence"/>
</dbReference>
<comment type="pathway">
    <text evidence="2">Carbohydrate degradation; glycolysis; pyruvate from D-glyceraldehyde 3-phosphate: step 5/5.</text>
</comment>
<keyword evidence="8" id="KW-0418">Kinase</keyword>
<keyword evidence="5" id="KW-0808">Transferase</keyword>
<keyword evidence="10" id="KW-0460">Magnesium</keyword>
<dbReference type="InterPro" id="IPR015813">
    <property type="entry name" value="Pyrv/PenolPyrv_kinase-like_dom"/>
</dbReference>
<keyword evidence="9" id="KW-0067">ATP-binding</keyword>
<evidence type="ECO:0000256" key="5">
    <source>
        <dbReference type="ARBA" id="ARBA00022679"/>
    </source>
</evidence>
<dbReference type="GO" id="GO:0005524">
    <property type="term" value="F:ATP binding"/>
    <property type="evidence" value="ECO:0007669"/>
    <property type="project" value="UniProtKB-KW"/>
</dbReference>
<gene>
    <name evidence="14" type="ORF">SMN809_LOCUS78352</name>
</gene>
<comment type="cofactor">
    <cofactor evidence="1">
        <name>K(+)</name>
        <dbReference type="ChEBI" id="CHEBI:29103"/>
    </cofactor>
</comment>
<dbReference type="GO" id="GO:0030955">
    <property type="term" value="F:potassium ion binding"/>
    <property type="evidence" value="ECO:0007669"/>
    <property type="project" value="InterPro"/>
</dbReference>
<evidence type="ECO:0000256" key="11">
    <source>
        <dbReference type="ARBA" id="ARBA00023152"/>
    </source>
</evidence>